<organism evidence="1 2">
    <name type="scientific">Populus alba x Populus x berolinensis</name>
    <dbReference type="NCBI Taxonomy" id="444605"/>
    <lineage>
        <taxon>Eukaryota</taxon>
        <taxon>Viridiplantae</taxon>
        <taxon>Streptophyta</taxon>
        <taxon>Embryophyta</taxon>
        <taxon>Tracheophyta</taxon>
        <taxon>Spermatophyta</taxon>
        <taxon>Magnoliopsida</taxon>
        <taxon>eudicotyledons</taxon>
        <taxon>Gunneridae</taxon>
        <taxon>Pentapetalae</taxon>
        <taxon>rosids</taxon>
        <taxon>fabids</taxon>
        <taxon>Malpighiales</taxon>
        <taxon>Salicaceae</taxon>
        <taxon>Saliceae</taxon>
        <taxon>Populus</taxon>
    </lineage>
</organism>
<accession>A0AAD6RGR5</accession>
<sequence length="70" mass="7830">MIGHSQIDSRKKLDSSIVEKMTLLLHEVRLCPRSGCHVHVKSSYLKGNFLVVPEGLFHAKPSGSECRLQT</sequence>
<reference evidence="1" key="1">
    <citation type="journal article" date="2023" name="Mol. Ecol. Resour.">
        <title>Chromosome-level genome assembly of a triploid poplar Populus alba 'Berolinensis'.</title>
        <authorList>
            <person name="Chen S."/>
            <person name="Yu Y."/>
            <person name="Wang X."/>
            <person name="Wang S."/>
            <person name="Zhang T."/>
            <person name="Zhou Y."/>
            <person name="He R."/>
            <person name="Meng N."/>
            <person name="Wang Y."/>
            <person name="Liu W."/>
            <person name="Liu Z."/>
            <person name="Liu J."/>
            <person name="Guo Q."/>
            <person name="Huang H."/>
            <person name="Sederoff R.R."/>
            <person name="Wang G."/>
            <person name="Qu G."/>
            <person name="Chen S."/>
        </authorList>
    </citation>
    <scope>NUCLEOTIDE SEQUENCE</scope>
    <source>
        <strain evidence="1">SC-2020</strain>
    </source>
</reference>
<protein>
    <submittedName>
        <fullName evidence="1">Uncharacterized protein</fullName>
    </submittedName>
</protein>
<comment type="caution">
    <text evidence="1">The sequence shown here is derived from an EMBL/GenBank/DDBJ whole genome shotgun (WGS) entry which is preliminary data.</text>
</comment>
<dbReference type="EMBL" id="JAQIZT010000002">
    <property type="protein sequence ID" value="KAJ7008366.1"/>
    <property type="molecule type" value="Genomic_DNA"/>
</dbReference>
<dbReference type="Proteomes" id="UP001164929">
    <property type="component" value="Chromosome 2"/>
</dbReference>
<evidence type="ECO:0000313" key="1">
    <source>
        <dbReference type="EMBL" id="KAJ7008366.1"/>
    </source>
</evidence>
<keyword evidence="2" id="KW-1185">Reference proteome</keyword>
<dbReference type="AlphaFoldDB" id="A0AAD6RGR5"/>
<evidence type="ECO:0000313" key="2">
    <source>
        <dbReference type="Proteomes" id="UP001164929"/>
    </source>
</evidence>
<name>A0AAD6RGR5_9ROSI</name>
<gene>
    <name evidence="1" type="ORF">NC653_007140</name>
</gene>
<proteinExistence type="predicted"/>